<feature type="region of interest" description="Disordered" evidence="2">
    <location>
        <begin position="229"/>
        <end position="256"/>
    </location>
</feature>
<accession>A0A9P6DK48</accession>
<evidence type="ECO:0000313" key="4">
    <source>
        <dbReference type="Proteomes" id="UP000807025"/>
    </source>
</evidence>
<gene>
    <name evidence="3" type="ORF">BDN71DRAFT_1440844</name>
</gene>
<protein>
    <submittedName>
        <fullName evidence="3">Uncharacterized protein</fullName>
    </submittedName>
</protein>
<evidence type="ECO:0000313" key="3">
    <source>
        <dbReference type="EMBL" id="KAF9500245.1"/>
    </source>
</evidence>
<dbReference type="OrthoDB" id="3070390at2759"/>
<evidence type="ECO:0000256" key="1">
    <source>
        <dbReference type="SAM" id="Coils"/>
    </source>
</evidence>
<feature type="coiled-coil region" evidence="1">
    <location>
        <begin position="381"/>
        <end position="474"/>
    </location>
</feature>
<sequence length="530" mass="58533">MSSVEATVIIVYLRHMAHLVQSSAPELVQKHMPRLGIPCPQKVNIIIDARQPFTIKLLWPKVPRGGPLHRNLIDKTGDRALTGAVHALHQLQIETIFYQERELLSHGPHHAERPRQHPYALAQASRVSTQKPQQTRPQTIPQQPTVTLPADPIPEQTIPGIDPKGMTGIAPSPKTPTVVSENDRAIHINMAQSLPVHLSDQKGTHKPPLQPQNPPVLGVTAIALSSDAGARPLASPPTEAIAQARSTSQSLSNASDKPDALLMKGEVTNSDTLFSSNSGTTQPQAPSAASSLRVQFFRELSLKDQKLSEVQKAALEKEKAFIQRLDEARKSEEALSSKLNLSDGRLLEMQRRLSVATAQEKALIQRLAEVRTSEEASSSKLSLTERNLGELRRALAAAEAKEKAHAEKLAEVEKFKESMARLSESNHRLEEQLSSAEHTLTDERRKRLEVEEQLMNTEANLSSEQRLRMEVEARLDSVDNALVDECRKRLEAEGILADITREQKEPFVVPALLEAFVSISKMTTAIKKGQ</sequence>
<reference evidence="3" key="1">
    <citation type="submission" date="2020-11" db="EMBL/GenBank/DDBJ databases">
        <authorList>
            <consortium name="DOE Joint Genome Institute"/>
            <person name="Ahrendt S."/>
            <person name="Riley R."/>
            <person name="Andreopoulos W."/>
            <person name="Labutti K."/>
            <person name="Pangilinan J."/>
            <person name="Ruiz-Duenas F.J."/>
            <person name="Barrasa J.M."/>
            <person name="Sanchez-Garcia M."/>
            <person name="Camarero S."/>
            <person name="Miyauchi S."/>
            <person name="Serrano A."/>
            <person name="Linde D."/>
            <person name="Babiker R."/>
            <person name="Drula E."/>
            <person name="Ayuso-Fernandez I."/>
            <person name="Pacheco R."/>
            <person name="Padilla G."/>
            <person name="Ferreira P."/>
            <person name="Barriuso J."/>
            <person name="Kellner H."/>
            <person name="Castanera R."/>
            <person name="Alfaro M."/>
            <person name="Ramirez L."/>
            <person name="Pisabarro A.G."/>
            <person name="Kuo A."/>
            <person name="Tritt A."/>
            <person name="Lipzen A."/>
            <person name="He G."/>
            <person name="Yan M."/>
            <person name="Ng V."/>
            <person name="Cullen D."/>
            <person name="Martin F."/>
            <person name="Rosso M.-N."/>
            <person name="Henrissat B."/>
            <person name="Hibbett D."/>
            <person name="Martinez A.T."/>
            <person name="Grigoriev I.V."/>
        </authorList>
    </citation>
    <scope>NUCLEOTIDE SEQUENCE</scope>
    <source>
        <strain evidence="3">ATCC 90797</strain>
    </source>
</reference>
<dbReference type="Proteomes" id="UP000807025">
    <property type="component" value="Unassembled WGS sequence"/>
</dbReference>
<dbReference type="EMBL" id="MU154528">
    <property type="protein sequence ID" value="KAF9500245.1"/>
    <property type="molecule type" value="Genomic_DNA"/>
</dbReference>
<evidence type="ECO:0000256" key="2">
    <source>
        <dbReference type="SAM" id="MobiDB-lite"/>
    </source>
</evidence>
<feature type="region of interest" description="Disordered" evidence="2">
    <location>
        <begin position="121"/>
        <end position="152"/>
    </location>
</feature>
<feature type="compositionally biased region" description="Low complexity" evidence="2">
    <location>
        <begin position="129"/>
        <end position="149"/>
    </location>
</feature>
<keyword evidence="1" id="KW-0175">Coiled coil</keyword>
<name>A0A9P6DK48_PLEER</name>
<organism evidence="3 4">
    <name type="scientific">Pleurotus eryngii</name>
    <name type="common">Boletus of the steppes</name>
    <dbReference type="NCBI Taxonomy" id="5323"/>
    <lineage>
        <taxon>Eukaryota</taxon>
        <taxon>Fungi</taxon>
        <taxon>Dikarya</taxon>
        <taxon>Basidiomycota</taxon>
        <taxon>Agaricomycotina</taxon>
        <taxon>Agaricomycetes</taxon>
        <taxon>Agaricomycetidae</taxon>
        <taxon>Agaricales</taxon>
        <taxon>Pleurotineae</taxon>
        <taxon>Pleurotaceae</taxon>
        <taxon>Pleurotus</taxon>
    </lineage>
</organism>
<feature type="compositionally biased region" description="Polar residues" evidence="2">
    <location>
        <begin position="244"/>
        <end position="255"/>
    </location>
</feature>
<dbReference type="AlphaFoldDB" id="A0A9P6DK48"/>
<comment type="caution">
    <text evidence="3">The sequence shown here is derived from an EMBL/GenBank/DDBJ whole genome shotgun (WGS) entry which is preliminary data.</text>
</comment>
<keyword evidence="4" id="KW-1185">Reference proteome</keyword>
<proteinExistence type="predicted"/>